<comment type="caution">
    <text evidence="1">The sequence shown here is derived from an EMBL/GenBank/DDBJ whole genome shotgun (WGS) entry which is preliminary data.</text>
</comment>
<organism evidence="1 2">
    <name type="scientific">Crocuta crocuta</name>
    <name type="common">Spotted hyena</name>
    <dbReference type="NCBI Taxonomy" id="9678"/>
    <lineage>
        <taxon>Eukaryota</taxon>
        <taxon>Metazoa</taxon>
        <taxon>Chordata</taxon>
        <taxon>Craniata</taxon>
        <taxon>Vertebrata</taxon>
        <taxon>Euteleostomi</taxon>
        <taxon>Mammalia</taxon>
        <taxon>Eutheria</taxon>
        <taxon>Laurasiatheria</taxon>
        <taxon>Carnivora</taxon>
        <taxon>Feliformia</taxon>
        <taxon>Hyaenidae</taxon>
        <taxon>Crocuta</taxon>
    </lineage>
</organism>
<accession>A0A6G1AYB8</accession>
<dbReference type="AlphaFoldDB" id="A0A6G1AYB8"/>
<feature type="non-terminal residue" evidence="1">
    <location>
        <position position="1"/>
    </location>
</feature>
<dbReference type="EMBL" id="VOAJ01003033">
    <property type="protein sequence ID" value="KAF0880955.1"/>
    <property type="molecule type" value="Genomic_DNA"/>
</dbReference>
<reference evidence="1 2" key="1">
    <citation type="submission" date="2019-11" db="EMBL/GenBank/DDBJ databases">
        <authorList>
            <person name="Yang C."/>
            <person name="Li F."/>
        </authorList>
    </citation>
    <scope>NUCLEOTIDE SEQUENCE [LARGE SCALE GENOMIC DNA]</scope>
    <source>
        <strain evidence="1">KB4526</strain>
        <tissue evidence="1">Muscle</tissue>
    </source>
</reference>
<dbReference type="Proteomes" id="UP000475037">
    <property type="component" value="Unassembled WGS sequence"/>
</dbReference>
<evidence type="ECO:0000313" key="2">
    <source>
        <dbReference type="Proteomes" id="UP000475037"/>
    </source>
</evidence>
<protein>
    <submittedName>
        <fullName evidence="1">LORF2 protein</fullName>
    </submittedName>
</protein>
<proteinExistence type="predicted"/>
<feature type="non-terminal residue" evidence="1">
    <location>
        <position position="113"/>
    </location>
</feature>
<gene>
    <name evidence="1" type="primary">Pol_236</name>
    <name evidence="1" type="ORF">FOF47_R07236</name>
</gene>
<keyword evidence="2" id="KW-1185">Reference proteome</keyword>
<evidence type="ECO:0000313" key="1">
    <source>
        <dbReference type="EMBL" id="KAF0880955.1"/>
    </source>
</evidence>
<sequence length="113" mass="13086">CSTSLIVSEIQIKTTMIYHLTPVRMAKITNTRNNRCWQGCGQRGTLMHFFLKKVKIELPYGPAIALLDIYPKNTILIQRDTCTLIFITALSIIAKLQKQPKCPSTEEWMRKMW</sequence>
<name>A0A6G1AYB8_CROCR</name>